<keyword evidence="1" id="KW-0175">Coiled coil</keyword>
<gene>
    <name evidence="3" type="ORF">CWE25_05780</name>
</gene>
<evidence type="ECO:0000256" key="2">
    <source>
        <dbReference type="SAM" id="SignalP"/>
    </source>
</evidence>
<evidence type="ECO:0000256" key="1">
    <source>
        <dbReference type="SAM" id="Coils"/>
    </source>
</evidence>
<accession>A0A432Y877</accession>
<reference evidence="4" key="1">
    <citation type="journal article" date="2018" name="Front. Microbiol.">
        <title>Genome-Based Analysis Reveals the Taxonomy and Diversity of the Family Idiomarinaceae.</title>
        <authorList>
            <person name="Liu Y."/>
            <person name="Lai Q."/>
            <person name="Shao Z."/>
        </authorList>
    </citation>
    <scope>NUCLEOTIDE SEQUENCE [LARGE SCALE GENOMIC DNA]</scope>
    <source>
        <strain evidence="4">F23</strain>
    </source>
</reference>
<sequence length="299" mass="34282">MMKRWLLSLSIASALMLPTASAVADEAAHQGLKNQIEIFKDILTTAAKQQAGKEHARLEEVEFTYLEGQGVVFFIRSARMPWRIVSPDVPEPPMPPEMPEMSGFAQDLKLDRVVEEGLRTAHRVLSQFSGEYSDEWFELVEQKRELAWEARDLNREIRDIEFQRDMQEQDVSDSALDEREKETEAKLAELKEKQATLDAKLAEMKQALQAKQEEVRKERLLTQEKSIEAIESVFSSVLCDYGITLKSLPDDEQVSLVIRDASINRDKRLDNVYVFDKSAIGRCDSQPAELLKQAQKYKF</sequence>
<feature type="chain" id="PRO_5019057830" evidence="2">
    <location>
        <begin position="25"/>
        <end position="299"/>
    </location>
</feature>
<keyword evidence="4" id="KW-1185">Reference proteome</keyword>
<dbReference type="OrthoDB" id="7061952at2"/>
<evidence type="ECO:0000313" key="3">
    <source>
        <dbReference type="EMBL" id="RUO57180.1"/>
    </source>
</evidence>
<name>A0A432Y877_9GAMM</name>
<evidence type="ECO:0000313" key="4">
    <source>
        <dbReference type="Proteomes" id="UP000287330"/>
    </source>
</evidence>
<dbReference type="Proteomes" id="UP000287330">
    <property type="component" value="Unassembled WGS sequence"/>
</dbReference>
<proteinExistence type="predicted"/>
<dbReference type="RefSeq" id="WP_110573811.1">
    <property type="nucleotide sequence ID" value="NZ_PIPV01000003.1"/>
</dbReference>
<comment type="caution">
    <text evidence="3">The sequence shown here is derived from an EMBL/GenBank/DDBJ whole genome shotgun (WGS) entry which is preliminary data.</text>
</comment>
<feature type="signal peptide" evidence="2">
    <location>
        <begin position="1"/>
        <end position="24"/>
    </location>
</feature>
<dbReference type="AlphaFoldDB" id="A0A432Y877"/>
<organism evidence="3 4">
    <name type="scientific">Idiomarina fontislapidosi</name>
    <dbReference type="NCBI Taxonomy" id="263723"/>
    <lineage>
        <taxon>Bacteria</taxon>
        <taxon>Pseudomonadati</taxon>
        <taxon>Pseudomonadota</taxon>
        <taxon>Gammaproteobacteria</taxon>
        <taxon>Alteromonadales</taxon>
        <taxon>Idiomarinaceae</taxon>
        <taxon>Idiomarina</taxon>
    </lineage>
</organism>
<dbReference type="EMBL" id="PIPV01000003">
    <property type="protein sequence ID" value="RUO57180.1"/>
    <property type="molecule type" value="Genomic_DNA"/>
</dbReference>
<feature type="coiled-coil region" evidence="1">
    <location>
        <begin position="143"/>
        <end position="221"/>
    </location>
</feature>
<keyword evidence="2" id="KW-0732">Signal</keyword>
<protein>
    <submittedName>
        <fullName evidence="3">Uncharacterized protein</fullName>
    </submittedName>
</protein>